<comment type="caution">
    <text evidence="2">The sequence shown here is derived from an EMBL/GenBank/DDBJ whole genome shotgun (WGS) entry which is preliminary data.</text>
</comment>
<keyword evidence="3" id="KW-1185">Reference proteome</keyword>
<feature type="transmembrane region" description="Helical" evidence="1">
    <location>
        <begin position="121"/>
        <end position="141"/>
    </location>
</feature>
<evidence type="ECO:0000256" key="1">
    <source>
        <dbReference type="SAM" id="Phobius"/>
    </source>
</evidence>
<accession>A0ABR2UDN4</accession>
<keyword evidence="1" id="KW-1133">Transmembrane helix</keyword>
<proteinExistence type="predicted"/>
<keyword evidence="1" id="KW-0472">Membrane</keyword>
<organism evidence="2 3">
    <name type="scientific">Hibiscus sabdariffa</name>
    <name type="common">roselle</name>
    <dbReference type="NCBI Taxonomy" id="183260"/>
    <lineage>
        <taxon>Eukaryota</taxon>
        <taxon>Viridiplantae</taxon>
        <taxon>Streptophyta</taxon>
        <taxon>Embryophyta</taxon>
        <taxon>Tracheophyta</taxon>
        <taxon>Spermatophyta</taxon>
        <taxon>Magnoliopsida</taxon>
        <taxon>eudicotyledons</taxon>
        <taxon>Gunneridae</taxon>
        <taxon>Pentapetalae</taxon>
        <taxon>rosids</taxon>
        <taxon>malvids</taxon>
        <taxon>Malvales</taxon>
        <taxon>Malvaceae</taxon>
        <taxon>Malvoideae</taxon>
        <taxon>Hibiscus</taxon>
    </lineage>
</organism>
<name>A0ABR2UDN4_9ROSI</name>
<keyword evidence="1" id="KW-0812">Transmembrane</keyword>
<reference evidence="2 3" key="1">
    <citation type="journal article" date="2024" name="G3 (Bethesda)">
        <title>Genome assembly of Hibiscus sabdariffa L. provides insights into metabolisms of medicinal natural products.</title>
        <authorList>
            <person name="Kim T."/>
        </authorList>
    </citation>
    <scope>NUCLEOTIDE SEQUENCE [LARGE SCALE GENOMIC DNA]</scope>
    <source>
        <strain evidence="2">TK-2024</strain>
        <tissue evidence="2">Old leaves</tissue>
    </source>
</reference>
<sequence>MEKFEKLGNAVDNVEWSNVDVVYELKKANASDYCEEEIGDIGAQELCKEIELLEAMLERGSFELLDLKTLMEEIEALKGPEKVMGEMEVKMWELDSGLRELKRAIVELKGWITTEEEKPNWGSIIASVGVAAVAVAAMVFVRRPRGMKFAAERGNKLKSG</sequence>
<evidence type="ECO:0000313" key="3">
    <source>
        <dbReference type="Proteomes" id="UP001396334"/>
    </source>
</evidence>
<gene>
    <name evidence="2" type="ORF">V6N11_053500</name>
</gene>
<dbReference type="EMBL" id="JBBPBN010000001">
    <property type="protein sequence ID" value="KAK9047661.1"/>
    <property type="molecule type" value="Genomic_DNA"/>
</dbReference>
<dbReference type="Proteomes" id="UP001396334">
    <property type="component" value="Unassembled WGS sequence"/>
</dbReference>
<evidence type="ECO:0000313" key="2">
    <source>
        <dbReference type="EMBL" id="KAK9047661.1"/>
    </source>
</evidence>
<protein>
    <submittedName>
        <fullName evidence="2">Uncharacterized protein</fullName>
    </submittedName>
</protein>